<feature type="active site" description="Proton donor/acceptor" evidence="1">
    <location>
        <position position="79"/>
    </location>
</feature>
<dbReference type="PANTHER" id="PTHR48100">
    <property type="entry name" value="BROAD-SPECIFICITY PHOSPHATASE YOR283W-RELATED"/>
    <property type="match status" value="1"/>
</dbReference>
<dbReference type="eggNOG" id="COG0406">
    <property type="taxonomic scope" value="Bacteria"/>
</dbReference>
<dbReference type="GO" id="GO:0016791">
    <property type="term" value="F:phosphatase activity"/>
    <property type="evidence" value="ECO:0007669"/>
    <property type="project" value="TreeGrafter"/>
</dbReference>
<feature type="binding site" evidence="2">
    <location>
        <begin position="6"/>
        <end position="12"/>
    </location>
    <ligand>
        <name>substrate</name>
    </ligand>
</feature>
<organism evidence="3 4">
    <name type="scientific">Maridesulfovibrio hydrothermalis AM13 = DSM 14728</name>
    <dbReference type="NCBI Taxonomy" id="1121451"/>
    <lineage>
        <taxon>Bacteria</taxon>
        <taxon>Pseudomonadati</taxon>
        <taxon>Thermodesulfobacteriota</taxon>
        <taxon>Desulfovibrionia</taxon>
        <taxon>Desulfovibrionales</taxon>
        <taxon>Desulfovibrionaceae</taxon>
        <taxon>Maridesulfovibrio</taxon>
    </lineage>
</organism>
<sequence length="211" mass="23379">MIVLVRHGEAENAGGRAIGQTDLPLSAAGERQARTLADSLCCIDYKSFYASPLTRTMQTASYIDQKCAIPPIPCPELQEINLGKWDGLSFKKIKKDFPEQYRMRGKDIAGFRPPGGENFLDLKDRVSEAINRISSEDTPAVIVTHAGVIRIVMHLILNFPLENIFKIKPTHCYASIVSKTSHGLTLKAFNIPPGTALSNMLRQEVPQPDQF</sequence>
<dbReference type="STRING" id="1121451.DESAM_20443"/>
<feature type="active site" description="Tele-phosphohistidine intermediate" evidence="1">
    <location>
        <position position="7"/>
    </location>
</feature>
<dbReference type="OrthoDB" id="9781415at2"/>
<gene>
    <name evidence="3" type="ORF">DESAM_20443</name>
</gene>
<evidence type="ECO:0000256" key="1">
    <source>
        <dbReference type="PIRSR" id="PIRSR613078-1"/>
    </source>
</evidence>
<evidence type="ECO:0000313" key="3">
    <source>
        <dbReference type="EMBL" id="CCO22730.1"/>
    </source>
</evidence>
<dbReference type="GO" id="GO:0005737">
    <property type="term" value="C:cytoplasm"/>
    <property type="evidence" value="ECO:0007669"/>
    <property type="project" value="TreeGrafter"/>
</dbReference>
<dbReference type="HOGENOM" id="CLU_033323_8_4_7"/>
<proteinExistence type="predicted"/>
<dbReference type="SMART" id="SM00855">
    <property type="entry name" value="PGAM"/>
    <property type="match status" value="1"/>
</dbReference>
<dbReference type="InterPro" id="IPR013078">
    <property type="entry name" value="His_Pase_superF_clade-1"/>
</dbReference>
<keyword evidence="4" id="KW-1185">Reference proteome</keyword>
<dbReference type="PIRSF" id="PIRSF000709">
    <property type="entry name" value="6PFK_2-Ptase"/>
    <property type="match status" value="1"/>
</dbReference>
<reference evidence="3 4" key="1">
    <citation type="submission" date="2012-10" db="EMBL/GenBank/DDBJ databases">
        <authorList>
            <person name="Genoscope - CEA"/>
        </authorList>
    </citation>
    <scope>NUCLEOTIDE SEQUENCE [LARGE SCALE GENOMIC DNA]</scope>
    <source>
        <strain evidence="4">AM13 / DSM 14728</strain>
    </source>
</reference>
<dbReference type="PANTHER" id="PTHR48100:SF1">
    <property type="entry name" value="HISTIDINE PHOSPHATASE FAMILY PROTEIN-RELATED"/>
    <property type="match status" value="1"/>
</dbReference>
<dbReference type="SUPFAM" id="SSF53254">
    <property type="entry name" value="Phosphoglycerate mutase-like"/>
    <property type="match status" value="1"/>
</dbReference>
<dbReference type="RefSeq" id="WP_015335338.1">
    <property type="nucleotide sequence ID" value="NC_020055.1"/>
</dbReference>
<accession>L0R966</accession>
<feature type="binding site" evidence="2">
    <location>
        <position position="55"/>
    </location>
    <ligand>
        <name>substrate</name>
    </ligand>
</feature>
<dbReference type="InterPro" id="IPR029033">
    <property type="entry name" value="His_PPase_superfam"/>
</dbReference>
<dbReference type="PATRIC" id="fig|1121451.3.peg.705"/>
<evidence type="ECO:0000313" key="4">
    <source>
        <dbReference type="Proteomes" id="UP000010808"/>
    </source>
</evidence>
<dbReference type="Gene3D" id="3.40.50.1240">
    <property type="entry name" value="Phosphoglycerate mutase-like"/>
    <property type="match status" value="1"/>
</dbReference>
<dbReference type="AlphaFoldDB" id="L0R966"/>
<dbReference type="KEGG" id="dhy:DESAM_20443"/>
<protein>
    <submittedName>
        <fullName evidence="3">Phosphoglycerate mutase</fullName>
    </submittedName>
</protein>
<name>L0R966_9BACT</name>
<dbReference type="Pfam" id="PF00300">
    <property type="entry name" value="His_Phos_1"/>
    <property type="match status" value="1"/>
</dbReference>
<evidence type="ECO:0000256" key="2">
    <source>
        <dbReference type="PIRSR" id="PIRSR613078-2"/>
    </source>
</evidence>
<dbReference type="Proteomes" id="UP000010808">
    <property type="component" value="Chromosome"/>
</dbReference>
<dbReference type="EMBL" id="FO203522">
    <property type="protein sequence ID" value="CCO22730.1"/>
    <property type="molecule type" value="Genomic_DNA"/>
</dbReference>
<dbReference type="CDD" id="cd07067">
    <property type="entry name" value="HP_PGM_like"/>
    <property type="match status" value="1"/>
</dbReference>
<dbReference type="InterPro" id="IPR050275">
    <property type="entry name" value="PGM_Phosphatase"/>
</dbReference>